<reference evidence="1" key="1">
    <citation type="submission" date="2020-02" db="EMBL/GenBank/DDBJ databases">
        <authorList>
            <person name="Meier V. D."/>
        </authorList>
    </citation>
    <scope>NUCLEOTIDE SEQUENCE</scope>
    <source>
        <strain evidence="1">AVDCRST_MAG49</strain>
    </source>
</reference>
<sequence>MTRAGITPCPRVAWVGIPRDAADLDAIARRHPFQRHPPSGGRWCPFLGAG</sequence>
<accession>A0A6J4UDR8</accession>
<gene>
    <name evidence="1" type="ORF">AVDCRST_MAG49-1502</name>
</gene>
<proteinExistence type="predicted"/>
<protein>
    <submittedName>
        <fullName evidence="1">Uncharacterized protein</fullName>
    </submittedName>
</protein>
<organism evidence="1">
    <name type="scientific">uncultured Thermomicrobiales bacterium</name>
    <dbReference type="NCBI Taxonomy" id="1645740"/>
    <lineage>
        <taxon>Bacteria</taxon>
        <taxon>Pseudomonadati</taxon>
        <taxon>Thermomicrobiota</taxon>
        <taxon>Thermomicrobia</taxon>
        <taxon>Thermomicrobiales</taxon>
        <taxon>environmental samples</taxon>
    </lineage>
</organism>
<name>A0A6J4UDR8_9BACT</name>
<evidence type="ECO:0000313" key="1">
    <source>
        <dbReference type="EMBL" id="CAA9547764.1"/>
    </source>
</evidence>
<dbReference type="AlphaFoldDB" id="A0A6J4UDR8"/>
<dbReference type="EMBL" id="CADCWG010000090">
    <property type="protein sequence ID" value="CAA9547764.1"/>
    <property type="molecule type" value="Genomic_DNA"/>
</dbReference>